<accession>A0ABP9RHS9</accession>
<sequence length="118" mass="12899">MTIEYADANQRMSQAAVHNGTVYLAGQVPHDASADMQGQTRQVLETIEAKLIKAGSAKDHMLSATIWVTDMAEFDAMNAAWDAWVAPGRPPVRACVEARLAKPEWKVEIMVTAARTES</sequence>
<reference evidence="3" key="1">
    <citation type="journal article" date="2019" name="Int. J. Syst. Evol. Microbiol.">
        <title>The Global Catalogue of Microorganisms (GCM) 10K type strain sequencing project: providing services to taxonomists for standard genome sequencing and annotation.</title>
        <authorList>
            <consortium name="The Broad Institute Genomics Platform"/>
            <consortium name="The Broad Institute Genome Sequencing Center for Infectious Disease"/>
            <person name="Wu L."/>
            <person name="Ma J."/>
        </authorList>
    </citation>
    <scope>NUCLEOTIDE SEQUENCE [LARGE SCALE GENOMIC DNA]</scope>
    <source>
        <strain evidence="3">JCM 18472</strain>
    </source>
</reference>
<organism evidence="2 3">
    <name type="scientific">Modicisalibacter zincidurans</name>
    <dbReference type="NCBI Taxonomy" id="1178777"/>
    <lineage>
        <taxon>Bacteria</taxon>
        <taxon>Pseudomonadati</taxon>
        <taxon>Pseudomonadota</taxon>
        <taxon>Gammaproteobacteria</taxon>
        <taxon>Oceanospirillales</taxon>
        <taxon>Halomonadaceae</taxon>
        <taxon>Modicisalibacter</taxon>
    </lineage>
</organism>
<dbReference type="PANTHER" id="PTHR47328">
    <property type="match status" value="1"/>
</dbReference>
<dbReference type="Pfam" id="PF01042">
    <property type="entry name" value="Ribonuc_L-PSP"/>
    <property type="match status" value="1"/>
</dbReference>
<proteinExistence type="inferred from homology"/>
<dbReference type="EMBL" id="BAABKI010000028">
    <property type="protein sequence ID" value="GAA5178034.1"/>
    <property type="molecule type" value="Genomic_DNA"/>
</dbReference>
<comment type="caution">
    <text evidence="2">The sequence shown here is derived from an EMBL/GenBank/DDBJ whole genome shotgun (WGS) entry which is preliminary data.</text>
</comment>
<dbReference type="InterPro" id="IPR035959">
    <property type="entry name" value="RutC-like_sf"/>
</dbReference>
<evidence type="ECO:0000313" key="2">
    <source>
        <dbReference type="EMBL" id="GAA5178034.1"/>
    </source>
</evidence>
<gene>
    <name evidence="2" type="ORF">GCM10023342_27480</name>
</gene>
<dbReference type="RefSeq" id="WP_031383616.1">
    <property type="nucleotide sequence ID" value="NZ_BAABKI010000028.1"/>
</dbReference>
<dbReference type="PROSITE" id="PS01094">
    <property type="entry name" value="UPF0076"/>
    <property type="match status" value="1"/>
</dbReference>
<evidence type="ECO:0000313" key="3">
    <source>
        <dbReference type="Proteomes" id="UP001500074"/>
    </source>
</evidence>
<comment type="similarity">
    <text evidence="1">Belongs to the RutC family.</text>
</comment>
<evidence type="ECO:0000256" key="1">
    <source>
        <dbReference type="ARBA" id="ARBA00010552"/>
    </source>
</evidence>
<dbReference type="InterPro" id="IPR006175">
    <property type="entry name" value="YjgF/YER057c/UK114"/>
</dbReference>
<dbReference type="Gene3D" id="3.30.1330.40">
    <property type="entry name" value="RutC-like"/>
    <property type="match status" value="1"/>
</dbReference>
<keyword evidence="3" id="KW-1185">Reference proteome</keyword>
<name>A0ABP9RHS9_9GAMM</name>
<dbReference type="PANTHER" id="PTHR47328:SF1">
    <property type="entry name" value="RUTC FAMILY PROTEIN YOAB"/>
    <property type="match status" value="1"/>
</dbReference>
<dbReference type="SUPFAM" id="SSF55298">
    <property type="entry name" value="YjgF-like"/>
    <property type="match status" value="1"/>
</dbReference>
<dbReference type="InterPro" id="IPR035709">
    <property type="entry name" value="YoaB-like"/>
</dbReference>
<dbReference type="CDD" id="cd06150">
    <property type="entry name" value="YjgF_YER057c_UK114_like_2"/>
    <property type="match status" value="1"/>
</dbReference>
<dbReference type="InterPro" id="IPR019897">
    <property type="entry name" value="RidA_CS"/>
</dbReference>
<dbReference type="Proteomes" id="UP001500074">
    <property type="component" value="Unassembled WGS sequence"/>
</dbReference>
<protein>
    <submittedName>
        <fullName evidence="2">RidA family protein</fullName>
    </submittedName>
</protein>